<dbReference type="InterPro" id="IPR028624">
    <property type="entry name" value="Tscrpt_elong_fac_GreA/B"/>
</dbReference>
<dbReference type="AlphaFoldDB" id="A0A0K1P8E6"/>
<evidence type="ECO:0000256" key="3">
    <source>
        <dbReference type="ARBA" id="ARBA00023163"/>
    </source>
</evidence>
<evidence type="ECO:0000259" key="7">
    <source>
        <dbReference type="Pfam" id="PF01272"/>
    </source>
</evidence>
<feature type="compositionally biased region" description="Acidic residues" evidence="6">
    <location>
        <begin position="1"/>
        <end position="19"/>
    </location>
</feature>
<organism evidence="9 10">
    <name type="scientific">Vulgatibacter incomptus</name>
    <dbReference type="NCBI Taxonomy" id="1391653"/>
    <lineage>
        <taxon>Bacteria</taxon>
        <taxon>Pseudomonadati</taxon>
        <taxon>Myxococcota</taxon>
        <taxon>Myxococcia</taxon>
        <taxon>Myxococcales</taxon>
        <taxon>Cystobacterineae</taxon>
        <taxon>Vulgatibacteraceae</taxon>
        <taxon>Vulgatibacter</taxon>
    </lineage>
</organism>
<dbReference type="PATRIC" id="fig|1391653.3.peg.197"/>
<dbReference type="InterPro" id="IPR036953">
    <property type="entry name" value="GreA/GreB_C_sf"/>
</dbReference>
<dbReference type="Pfam" id="PF01272">
    <property type="entry name" value="GreA_GreB"/>
    <property type="match status" value="1"/>
</dbReference>
<name>A0A0K1P8E6_9BACT</name>
<evidence type="ECO:0000313" key="10">
    <source>
        <dbReference type="Proteomes" id="UP000055590"/>
    </source>
</evidence>
<evidence type="ECO:0000256" key="4">
    <source>
        <dbReference type="HAMAP-Rule" id="MF_00930"/>
    </source>
</evidence>
<dbReference type="NCBIfam" id="NF002506">
    <property type="entry name" value="PRK01885.1"/>
    <property type="match status" value="1"/>
</dbReference>
<dbReference type="Proteomes" id="UP000055590">
    <property type="component" value="Chromosome"/>
</dbReference>
<reference evidence="9 10" key="1">
    <citation type="submission" date="2015-08" db="EMBL/GenBank/DDBJ databases">
        <authorList>
            <person name="Babu N.S."/>
            <person name="Beckwith C.J."/>
            <person name="Beseler K.G."/>
            <person name="Brison A."/>
            <person name="Carone J.V."/>
            <person name="Caskin T.P."/>
            <person name="Diamond M."/>
            <person name="Durham M.E."/>
            <person name="Foxe J.M."/>
            <person name="Go M."/>
            <person name="Henderson B.A."/>
            <person name="Jones I.B."/>
            <person name="McGettigan J.A."/>
            <person name="Micheletti S.J."/>
            <person name="Nasrallah M.E."/>
            <person name="Ortiz D."/>
            <person name="Piller C.R."/>
            <person name="Privatt S.R."/>
            <person name="Schneider S.L."/>
            <person name="Sharp S."/>
            <person name="Smith T.C."/>
            <person name="Stanton J.D."/>
            <person name="Ullery H.E."/>
            <person name="Wilson R.J."/>
            <person name="Serrano M.G."/>
            <person name="Buck G."/>
            <person name="Lee V."/>
            <person name="Wang Y."/>
            <person name="Carvalho R."/>
            <person name="Voegtly L."/>
            <person name="Shi R."/>
            <person name="Duckworth R."/>
            <person name="Johnson A."/>
            <person name="Loviza R."/>
            <person name="Walstead R."/>
            <person name="Shah Z."/>
            <person name="Kiflezghi M."/>
            <person name="Wade K."/>
            <person name="Ball S.L."/>
            <person name="Bradley K.W."/>
            <person name="Asai D.J."/>
            <person name="Bowman C.A."/>
            <person name="Russell D.A."/>
            <person name="Pope W.H."/>
            <person name="Jacobs-Sera D."/>
            <person name="Hendrix R.W."/>
            <person name="Hatfull G.F."/>
        </authorList>
    </citation>
    <scope>NUCLEOTIDE SEQUENCE [LARGE SCALE GENOMIC DNA]</scope>
    <source>
        <strain evidence="9 10">DSM 27710</strain>
    </source>
</reference>
<dbReference type="HAMAP" id="MF_00930">
    <property type="entry name" value="GreB"/>
    <property type="match status" value="1"/>
</dbReference>
<dbReference type="GO" id="GO:0003746">
    <property type="term" value="F:translation elongation factor activity"/>
    <property type="evidence" value="ECO:0007669"/>
    <property type="project" value="UniProtKB-KW"/>
</dbReference>
<dbReference type="SUPFAM" id="SSF46557">
    <property type="entry name" value="GreA transcript cleavage protein, N-terminal domain"/>
    <property type="match status" value="1"/>
</dbReference>
<dbReference type="PIRSF" id="PIRSF006092">
    <property type="entry name" value="GreA_GreB"/>
    <property type="match status" value="1"/>
</dbReference>
<dbReference type="PROSITE" id="PS00829">
    <property type="entry name" value="GREAB_1"/>
    <property type="match status" value="1"/>
</dbReference>
<dbReference type="Pfam" id="PF03449">
    <property type="entry name" value="GreA_GreB_N"/>
    <property type="match status" value="1"/>
</dbReference>
<accession>A0A0K1P8E6</accession>
<evidence type="ECO:0000313" key="9">
    <source>
        <dbReference type="EMBL" id="AKU89798.1"/>
    </source>
</evidence>
<dbReference type="InterPro" id="IPR023459">
    <property type="entry name" value="Tscrpt_elong_fac_GreA/B_fam"/>
</dbReference>
<keyword evidence="9" id="KW-0251">Elongation factor</keyword>
<dbReference type="HAMAP" id="MF_00105">
    <property type="entry name" value="GreA_GreB"/>
    <property type="match status" value="1"/>
</dbReference>
<evidence type="ECO:0000256" key="5">
    <source>
        <dbReference type="RuleBase" id="RU000556"/>
    </source>
</evidence>
<dbReference type="SUPFAM" id="SSF54534">
    <property type="entry name" value="FKBP-like"/>
    <property type="match status" value="1"/>
</dbReference>
<dbReference type="Gene3D" id="1.10.287.180">
    <property type="entry name" value="Transcription elongation factor, GreA/GreB, N-terminal domain"/>
    <property type="match status" value="1"/>
</dbReference>
<keyword evidence="2 4" id="KW-0238">DNA-binding</keyword>
<dbReference type="FunFam" id="1.10.287.180:FF:000001">
    <property type="entry name" value="Transcription elongation factor GreA"/>
    <property type="match status" value="1"/>
</dbReference>
<keyword evidence="9" id="KW-0648">Protein biosynthesis</keyword>
<keyword evidence="1 4" id="KW-0805">Transcription regulation</keyword>
<sequence length="180" mass="20557">MKDDGEELDLSPEEIEEDETRPRGKRYITPEGFKTLQAELERLWKVDRPKVTTEVMWAAAQGDRSENAEYIYGKKKLREIDRRIRFLSKRLDALTVVEPSAEQEGKVFFGAWVRVEDEDGEEATYRIVGPDELDVRSGKISVESPLARALLGKKVGDEVHVVRPKGEADLAILEIRYEPA</sequence>
<keyword evidence="3 4" id="KW-0804">Transcription</keyword>
<dbReference type="InterPro" id="IPR006359">
    <property type="entry name" value="Tscrpt_elong_fac_GreA"/>
</dbReference>
<dbReference type="InterPro" id="IPR018151">
    <property type="entry name" value="TF_GreA/GreB_CS"/>
</dbReference>
<proteinExistence type="inferred from homology"/>
<dbReference type="GO" id="GO:0006354">
    <property type="term" value="P:DNA-templated transcription elongation"/>
    <property type="evidence" value="ECO:0007669"/>
    <property type="project" value="TreeGrafter"/>
</dbReference>
<dbReference type="KEGG" id="vin:AKJ08_0185"/>
<dbReference type="GO" id="GO:0070063">
    <property type="term" value="F:RNA polymerase binding"/>
    <property type="evidence" value="ECO:0007669"/>
    <property type="project" value="InterPro"/>
</dbReference>
<evidence type="ECO:0000256" key="1">
    <source>
        <dbReference type="ARBA" id="ARBA00023015"/>
    </source>
</evidence>
<gene>
    <name evidence="4" type="primary">greB</name>
    <name evidence="9" type="ORF">AKJ08_0185</name>
</gene>
<dbReference type="GO" id="GO:0003677">
    <property type="term" value="F:DNA binding"/>
    <property type="evidence" value="ECO:0007669"/>
    <property type="project" value="UniProtKB-UniRule"/>
</dbReference>
<dbReference type="PROSITE" id="PS00830">
    <property type="entry name" value="GREAB_2"/>
    <property type="match status" value="1"/>
</dbReference>
<comment type="similarity">
    <text evidence="4">Belongs to the GreA/GreB family. GreB subfamily.</text>
</comment>
<evidence type="ECO:0000259" key="8">
    <source>
        <dbReference type="Pfam" id="PF03449"/>
    </source>
</evidence>
<comment type="function">
    <text evidence="5">Necessary for efficient RNA polymerase transcription elongation past template-encoded arresting sites. The arresting sites in DNA have the property of trapping a certain fraction of elongating RNA polymerases that pass through, resulting in locked ternary complexes. Cleavage of the nascent transcript by cleavage factors such as GreA or GreB allows the resumption of elongation from the new 3'terminus. GreA releases sequences of 2 to 3 nucleotides.</text>
</comment>
<comment type="function">
    <text evidence="4">Necessary for efficient RNA polymerase transcription elongation past template-encoded arresting sites. The arresting sites in DNA have the property of trapping a certain fraction of elongating RNA polymerases that pass through, resulting in locked ternary complexes. Cleavage of the nascent transcript by cleavage factors such as GreA or GreB allows the resumption of elongation from the new 3'terminus. GreB releases sequences of up to 9 nucleotides in length.</text>
</comment>
<keyword evidence="10" id="KW-1185">Reference proteome</keyword>
<feature type="domain" description="Transcription elongation factor GreA/GreB C-terminal" evidence="7">
    <location>
        <begin position="103"/>
        <end position="177"/>
    </location>
</feature>
<feature type="region of interest" description="Disordered" evidence="6">
    <location>
        <begin position="1"/>
        <end position="28"/>
    </location>
</feature>
<dbReference type="Gene3D" id="3.10.50.30">
    <property type="entry name" value="Transcription elongation factor, GreA/GreB, C-terminal domain"/>
    <property type="match status" value="1"/>
</dbReference>
<dbReference type="STRING" id="1391653.AKJ08_0185"/>
<feature type="domain" description="Transcription elongation factor GreA/GreB N-terminal" evidence="8">
    <location>
        <begin position="27"/>
        <end position="96"/>
    </location>
</feature>
<evidence type="ECO:0000256" key="2">
    <source>
        <dbReference type="ARBA" id="ARBA00023125"/>
    </source>
</evidence>
<dbReference type="InterPro" id="IPR006358">
    <property type="entry name" value="Tscrpt_elong_fac_GreB"/>
</dbReference>
<dbReference type="NCBIfam" id="NF001263">
    <property type="entry name" value="PRK00226.1-4"/>
    <property type="match status" value="1"/>
</dbReference>
<dbReference type="InterPro" id="IPR001437">
    <property type="entry name" value="Tscrpt_elong_fac_GreA/B_C"/>
</dbReference>
<dbReference type="PANTHER" id="PTHR30437:SF6">
    <property type="entry name" value="TRANSCRIPTION ELONGATION FACTOR GREB"/>
    <property type="match status" value="1"/>
</dbReference>
<dbReference type="NCBIfam" id="TIGR01462">
    <property type="entry name" value="greA"/>
    <property type="match status" value="1"/>
</dbReference>
<dbReference type="GO" id="GO:0032784">
    <property type="term" value="P:regulation of DNA-templated transcription elongation"/>
    <property type="evidence" value="ECO:0007669"/>
    <property type="project" value="UniProtKB-UniRule"/>
</dbReference>
<dbReference type="NCBIfam" id="TIGR01461">
    <property type="entry name" value="greB"/>
    <property type="match status" value="1"/>
</dbReference>
<dbReference type="EMBL" id="CP012332">
    <property type="protein sequence ID" value="AKU89798.1"/>
    <property type="molecule type" value="Genomic_DNA"/>
</dbReference>
<dbReference type="PANTHER" id="PTHR30437">
    <property type="entry name" value="TRANSCRIPTION ELONGATION FACTOR GREA"/>
    <property type="match status" value="1"/>
</dbReference>
<dbReference type="InterPro" id="IPR022691">
    <property type="entry name" value="Tscrpt_elong_fac_GreA/B_N"/>
</dbReference>
<protein>
    <recommendedName>
        <fullName evidence="4">Transcription elongation factor GreB</fullName>
    </recommendedName>
    <alternativeName>
        <fullName evidence="4">Transcript cleavage factor GreB</fullName>
    </alternativeName>
</protein>
<dbReference type="InterPro" id="IPR036805">
    <property type="entry name" value="Tscrpt_elong_fac_GreA/B_N_sf"/>
</dbReference>
<dbReference type="FunFam" id="3.10.50.30:FF:000001">
    <property type="entry name" value="Transcription elongation factor GreA"/>
    <property type="match status" value="1"/>
</dbReference>
<evidence type="ECO:0000256" key="6">
    <source>
        <dbReference type="SAM" id="MobiDB-lite"/>
    </source>
</evidence>